<evidence type="ECO:0000259" key="14">
    <source>
        <dbReference type="PROSITE" id="PS50110"/>
    </source>
</evidence>
<evidence type="ECO:0000256" key="6">
    <source>
        <dbReference type="ARBA" id="ARBA00022679"/>
    </source>
</evidence>
<dbReference type="InterPro" id="IPR009219">
    <property type="entry name" value="Bactrphtchr_CheY"/>
</dbReference>
<gene>
    <name evidence="16" type="ORF">GCM10007854_28180</name>
</gene>
<feature type="modified residue" description="4-aspartylphosphate" evidence="12">
    <location>
        <position position="788"/>
    </location>
</feature>
<dbReference type="Pfam" id="PF00360">
    <property type="entry name" value="PHY"/>
    <property type="match status" value="1"/>
</dbReference>
<protein>
    <recommendedName>
        <fullName evidence="2">histidine kinase</fullName>
        <ecNumber evidence="2">2.7.13.3</ecNumber>
    </recommendedName>
</protein>
<dbReference type="PROSITE" id="PS50110">
    <property type="entry name" value="RESPONSE_REGULATORY"/>
    <property type="match status" value="1"/>
</dbReference>
<dbReference type="InterPro" id="IPR001789">
    <property type="entry name" value="Sig_transdc_resp-reg_receiver"/>
</dbReference>
<dbReference type="SMART" id="SM00448">
    <property type="entry name" value="REC"/>
    <property type="match status" value="1"/>
</dbReference>
<evidence type="ECO:0000313" key="16">
    <source>
        <dbReference type="EMBL" id="GLQ21863.1"/>
    </source>
</evidence>
<comment type="caution">
    <text evidence="16">The sequence shown here is derived from an EMBL/GenBank/DDBJ whole genome shotgun (WGS) entry which is preliminary data.</text>
</comment>
<dbReference type="PRINTS" id="PR01033">
    <property type="entry name" value="PHYTOCHROME"/>
</dbReference>
<keyword evidence="8 16" id="KW-0418">Kinase</keyword>
<dbReference type="PANTHER" id="PTHR41523:SF8">
    <property type="entry name" value="ETHYLENE RESPONSE SENSOR PROTEIN"/>
    <property type="match status" value="1"/>
</dbReference>
<evidence type="ECO:0000256" key="2">
    <source>
        <dbReference type="ARBA" id="ARBA00012438"/>
    </source>
</evidence>
<dbReference type="Gene3D" id="3.30.450.40">
    <property type="match status" value="1"/>
</dbReference>
<dbReference type="Pfam" id="PF08446">
    <property type="entry name" value="PAS_2"/>
    <property type="match status" value="1"/>
</dbReference>
<keyword evidence="7" id="KW-0547">Nucleotide-binding</keyword>
<sequence>MTEQSPSHADVDLTNCDREPIHIPGRIQSFGALLAFTPDWLVARASENATPFLGLPYDDLIGRDIGDLFSPEIVHHIRGSLQMLSHGDSVERIFGIDLRQDGTLFDLAVHLSGRTIVMEAEQHSGQSRQDYIGYIRPMIDRIRKADTIENVCAISARQIKMLTGFGRVMVYRFLEDGSGQVIAENKSQHMESFLGLRYPASDIPRQARALYSRNLLRIIADISDPGCAVLPATDASGEPLDLSLSTLRAVSPIHIEYLRNMGVGASLSISIMVQGKLWGLIACHHNTPRSLSLELRSAAELFAQLFGYILTETEAETARLHDVQARMLHDRIMAELADGQSIADNFSLFARTIKDAIPYTGIVSWTHGHFQSEGLTPTKEQFKALAHFLNTTAVSDVFATQHLSRLFAPASDYIDVAAGVLALPVSRSPRDYIVLFREPVTKDVKWGGNPEKPVTMGPNGDRLTPRESFAAWKQTVHDESRPWSERERRAADSLRVTLLEVVLRLTDAANQERTRSQQQQELLIAELNHRVRNILNLIRGLINQSSDSASVSEFTAVVGGRIHALARAHDQITNDNWQPSSARDLIETEVRAYLGTAQERVSTHGIDAMLTPEAFTTLSLVIHEMMTNAVKYGALSNETGHVAIQMTESEDGALIIDWAETGGPPVKAPTRKGFGTTITERSIAYDLKGASTIDYAVTGLRARFDIPAHVISRFRDAEAAALPEAEDRATGTLEFSGHVLIVEDNMIIALDAQDMFERLGADTIDVAPTSAEALQMIAAQTPDFALLDVNLGLETSERVATRLLELGVPFAFATGYGERTSLSDRFPDAAFLRKPYEMDTLVRLLRATG</sequence>
<dbReference type="InterPro" id="IPR029016">
    <property type="entry name" value="GAF-like_dom_sf"/>
</dbReference>
<dbReference type="Gene3D" id="3.40.50.2300">
    <property type="match status" value="1"/>
</dbReference>
<dbReference type="SUPFAM" id="SSF52172">
    <property type="entry name" value="CheY-like"/>
    <property type="match status" value="1"/>
</dbReference>
<accession>A0ABQ5V4T9</accession>
<dbReference type="InterPro" id="IPR000014">
    <property type="entry name" value="PAS"/>
</dbReference>
<evidence type="ECO:0000256" key="8">
    <source>
        <dbReference type="ARBA" id="ARBA00022777"/>
    </source>
</evidence>
<evidence type="ECO:0000256" key="7">
    <source>
        <dbReference type="ARBA" id="ARBA00022741"/>
    </source>
</evidence>
<evidence type="ECO:0000259" key="13">
    <source>
        <dbReference type="PROSITE" id="PS50046"/>
    </source>
</evidence>
<dbReference type="InterPro" id="IPR003018">
    <property type="entry name" value="GAF"/>
</dbReference>
<dbReference type="EMBL" id="BSNJ01000007">
    <property type="protein sequence ID" value="GLQ21863.1"/>
    <property type="molecule type" value="Genomic_DNA"/>
</dbReference>
<dbReference type="SUPFAM" id="SSF55781">
    <property type="entry name" value="GAF domain-like"/>
    <property type="match status" value="2"/>
</dbReference>
<dbReference type="GO" id="GO:0016301">
    <property type="term" value="F:kinase activity"/>
    <property type="evidence" value="ECO:0007669"/>
    <property type="project" value="UniProtKB-KW"/>
</dbReference>
<evidence type="ECO:0000256" key="10">
    <source>
        <dbReference type="ARBA" id="ARBA00022991"/>
    </source>
</evidence>
<keyword evidence="9" id="KW-0067">ATP-binding</keyword>
<evidence type="ECO:0000256" key="4">
    <source>
        <dbReference type="ARBA" id="ARBA00022553"/>
    </source>
</evidence>
<evidence type="ECO:0000256" key="12">
    <source>
        <dbReference type="PROSITE-ProRule" id="PRU00169"/>
    </source>
</evidence>
<feature type="domain" description="PAS" evidence="15">
    <location>
        <begin position="42"/>
        <end position="88"/>
    </location>
</feature>
<dbReference type="PROSITE" id="PS50112">
    <property type="entry name" value="PAS"/>
    <property type="match status" value="1"/>
</dbReference>
<comment type="catalytic activity">
    <reaction evidence="1">
        <text>ATP + protein L-histidine = ADP + protein N-phospho-L-histidine.</text>
        <dbReference type="EC" id="2.7.13.3"/>
    </reaction>
</comment>
<feature type="domain" description="Response regulatory" evidence="14">
    <location>
        <begin position="738"/>
        <end position="849"/>
    </location>
</feature>
<keyword evidence="10" id="KW-0157">Chromophore</keyword>
<dbReference type="InterPro" id="IPR016132">
    <property type="entry name" value="Phyto_chromo_attachment"/>
</dbReference>
<dbReference type="Pfam" id="PF07536">
    <property type="entry name" value="HWE_HK"/>
    <property type="match status" value="1"/>
</dbReference>
<keyword evidence="4 12" id="KW-0597">Phosphoprotein</keyword>
<dbReference type="Gene3D" id="3.30.450.270">
    <property type="match status" value="1"/>
</dbReference>
<evidence type="ECO:0000313" key="17">
    <source>
        <dbReference type="Proteomes" id="UP001161390"/>
    </source>
</evidence>
<dbReference type="RefSeq" id="WP_284373866.1">
    <property type="nucleotide sequence ID" value="NZ_BSNJ01000007.1"/>
</dbReference>
<organism evidence="16 17">
    <name type="scientific">Algimonas porphyrae</name>
    <dbReference type="NCBI Taxonomy" id="1128113"/>
    <lineage>
        <taxon>Bacteria</taxon>
        <taxon>Pseudomonadati</taxon>
        <taxon>Pseudomonadota</taxon>
        <taxon>Alphaproteobacteria</taxon>
        <taxon>Maricaulales</taxon>
        <taxon>Robiginitomaculaceae</taxon>
        <taxon>Algimonas</taxon>
    </lineage>
</organism>
<evidence type="ECO:0000256" key="9">
    <source>
        <dbReference type="ARBA" id="ARBA00022840"/>
    </source>
</evidence>
<dbReference type="InterPro" id="IPR013654">
    <property type="entry name" value="PAS_2"/>
</dbReference>
<dbReference type="InterPro" id="IPR001294">
    <property type="entry name" value="Phytochrome"/>
</dbReference>
<dbReference type="InterPro" id="IPR013515">
    <property type="entry name" value="Phytochrome_cen-reg"/>
</dbReference>
<dbReference type="SMART" id="SM00911">
    <property type="entry name" value="HWE_HK"/>
    <property type="match status" value="1"/>
</dbReference>
<keyword evidence="17" id="KW-1185">Reference proteome</keyword>
<dbReference type="InterPro" id="IPR043150">
    <property type="entry name" value="Phytochrome_PHY_sf"/>
</dbReference>
<dbReference type="InterPro" id="IPR036890">
    <property type="entry name" value="HATPase_C_sf"/>
</dbReference>
<dbReference type="Proteomes" id="UP001161390">
    <property type="component" value="Unassembled WGS sequence"/>
</dbReference>
<evidence type="ECO:0000256" key="1">
    <source>
        <dbReference type="ARBA" id="ARBA00000085"/>
    </source>
</evidence>
<feature type="domain" description="Phytochrome chromophore attachment site" evidence="13">
    <location>
        <begin position="147"/>
        <end position="304"/>
    </location>
</feature>
<evidence type="ECO:0000256" key="5">
    <source>
        <dbReference type="ARBA" id="ARBA00022606"/>
    </source>
</evidence>
<keyword evidence="11" id="KW-0675">Receptor</keyword>
<dbReference type="InterPro" id="IPR011102">
    <property type="entry name" value="Sig_transdc_His_kinase_HWE"/>
</dbReference>
<dbReference type="PROSITE" id="PS50046">
    <property type="entry name" value="PHYTOCHROME_2"/>
    <property type="match status" value="1"/>
</dbReference>
<dbReference type="Gene3D" id="3.30.450.20">
    <property type="entry name" value="PAS domain"/>
    <property type="match status" value="1"/>
</dbReference>
<dbReference type="InterPro" id="IPR035965">
    <property type="entry name" value="PAS-like_dom_sf"/>
</dbReference>
<reference evidence="16" key="2">
    <citation type="submission" date="2023-01" db="EMBL/GenBank/DDBJ databases">
        <title>Draft genome sequence of Algimonas porphyrae strain NBRC 108216.</title>
        <authorList>
            <person name="Sun Q."/>
            <person name="Mori K."/>
        </authorList>
    </citation>
    <scope>NUCLEOTIDE SEQUENCE</scope>
    <source>
        <strain evidence="16">NBRC 108216</strain>
    </source>
</reference>
<name>A0ABQ5V4T9_9PROT</name>
<dbReference type="PIRSF" id="PIRSF036397">
    <property type="entry name" value="Bactrphtchrm_rec"/>
    <property type="match status" value="1"/>
</dbReference>
<proteinExistence type="predicted"/>
<dbReference type="Pfam" id="PF01590">
    <property type="entry name" value="GAF"/>
    <property type="match status" value="1"/>
</dbReference>
<dbReference type="SUPFAM" id="SSF55785">
    <property type="entry name" value="PYP-like sensor domain (PAS domain)"/>
    <property type="match status" value="1"/>
</dbReference>
<keyword evidence="5" id="KW-0716">Sensory transduction</keyword>
<dbReference type="EC" id="2.7.13.3" evidence="2"/>
<keyword evidence="6" id="KW-0808">Transferase</keyword>
<evidence type="ECO:0000256" key="3">
    <source>
        <dbReference type="ARBA" id="ARBA00022543"/>
    </source>
</evidence>
<dbReference type="Gene3D" id="3.30.565.10">
    <property type="entry name" value="Histidine kinase-like ATPase, C-terminal domain"/>
    <property type="match status" value="1"/>
</dbReference>
<evidence type="ECO:0000256" key="11">
    <source>
        <dbReference type="ARBA" id="ARBA00023170"/>
    </source>
</evidence>
<dbReference type="SMART" id="SM00065">
    <property type="entry name" value="GAF"/>
    <property type="match status" value="1"/>
</dbReference>
<dbReference type="PANTHER" id="PTHR41523">
    <property type="entry name" value="TWO-COMPONENT SYSTEM SENSOR PROTEIN"/>
    <property type="match status" value="1"/>
</dbReference>
<keyword evidence="3" id="KW-0600">Photoreceptor protein</keyword>
<dbReference type="InterPro" id="IPR011006">
    <property type="entry name" value="CheY-like_superfamily"/>
</dbReference>
<reference evidence="16" key="1">
    <citation type="journal article" date="2014" name="Int. J. Syst. Evol. Microbiol.">
        <title>Complete genome of a new Firmicutes species belonging to the dominant human colonic microbiota ('Ruminococcus bicirculans') reveals two chromosomes and a selective capacity to utilize plant glucans.</title>
        <authorList>
            <consortium name="NISC Comparative Sequencing Program"/>
            <person name="Wegmann U."/>
            <person name="Louis P."/>
            <person name="Goesmann A."/>
            <person name="Henrissat B."/>
            <person name="Duncan S.H."/>
            <person name="Flint H.J."/>
        </authorList>
    </citation>
    <scope>NUCLEOTIDE SEQUENCE</scope>
    <source>
        <strain evidence="16">NBRC 108216</strain>
    </source>
</reference>
<evidence type="ECO:0000259" key="15">
    <source>
        <dbReference type="PROSITE" id="PS50112"/>
    </source>
</evidence>
<dbReference type="CDD" id="cd00130">
    <property type="entry name" value="PAS"/>
    <property type="match status" value="1"/>
</dbReference>